<organism evidence="2 3">
    <name type="scientific">Pleurostoma richardsiae</name>
    <dbReference type="NCBI Taxonomy" id="41990"/>
    <lineage>
        <taxon>Eukaryota</taxon>
        <taxon>Fungi</taxon>
        <taxon>Dikarya</taxon>
        <taxon>Ascomycota</taxon>
        <taxon>Pezizomycotina</taxon>
        <taxon>Sordariomycetes</taxon>
        <taxon>Sordariomycetidae</taxon>
        <taxon>Calosphaeriales</taxon>
        <taxon>Pleurostomataceae</taxon>
        <taxon>Pleurostoma</taxon>
    </lineage>
</organism>
<feature type="transmembrane region" description="Helical" evidence="1">
    <location>
        <begin position="20"/>
        <end position="43"/>
    </location>
</feature>
<keyword evidence="1" id="KW-0812">Transmembrane</keyword>
<evidence type="ECO:0000313" key="2">
    <source>
        <dbReference type="EMBL" id="KAJ9137960.1"/>
    </source>
</evidence>
<evidence type="ECO:0000256" key="1">
    <source>
        <dbReference type="SAM" id="Phobius"/>
    </source>
</evidence>
<proteinExistence type="predicted"/>
<dbReference type="Proteomes" id="UP001174694">
    <property type="component" value="Unassembled WGS sequence"/>
</dbReference>
<keyword evidence="3" id="KW-1185">Reference proteome</keyword>
<name>A0AA38VNX8_9PEZI</name>
<evidence type="ECO:0000313" key="3">
    <source>
        <dbReference type="Proteomes" id="UP001174694"/>
    </source>
</evidence>
<dbReference type="EMBL" id="JANBVO010000032">
    <property type="protein sequence ID" value="KAJ9137960.1"/>
    <property type="molecule type" value="Genomic_DNA"/>
</dbReference>
<reference evidence="2" key="1">
    <citation type="submission" date="2022-07" db="EMBL/GenBank/DDBJ databases">
        <title>Fungi with potential for degradation of polypropylene.</title>
        <authorList>
            <person name="Gostincar C."/>
        </authorList>
    </citation>
    <scope>NUCLEOTIDE SEQUENCE</scope>
    <source>
        <strain evidence="2">EXF-13308</strain>
    </source>
</reference>
<sequence>MLAGSTSLTCTVTAQLKLRIISLVGLTLIVIWAFSSIGGQASYRQMTIGPRVSTVPVPPTWYPCMEQYDGSQQTTVFPIINALFVTLILSPLSTRLSTVDTWGNVKIPLIENYGNESTPDSERWFVVDKARSAHIPPWRGYPWSA</sequence>
<dbReference type="AlphaFoldDB" id="A0AA38VNX8"/>
<protein>
    <submittedName>
        <fullName evidence="2">Uncharacterized protein</fullName>
    </submittedName>
</protein>
<gene>
    <name evidence="2" type="ORF">NKR23_g8780</name>
</gene>
<comment type="caution">
    <text evidence="2">The sequence shown here is derived from an EMBL/GenBank/DDBJ whole genome shotgun (WGS) entry which is preliminary data.</text>
</comment>
<keyword evidence="1" id="KW-0472">Membrane</keyword>
<keyword evidence="1" id="KW-1133">Transmembrane helix</keyword>
<accession>A0AA38VNX8</accession>